<protein>
    <submittedName>
        <fullName evidence="1">213_t:CDS:1</fullName>
    </submittedName>
</protein>
<dbReference type="Proteomes" id="UP000789901">
    <property type="component" value="Unassembled WGS sequence"/>
</dbReference>
<organism evidence="1 2">
    <name type="scientific">Gigaspora margarita</name>
    <dbReference type="NCBI Taxonomy" id="4874"/>
    <lineage>
        <taxon>Eukaryota</taxon>
        <taxon>Fungi</taxon>
        <taxon>Fungi incertae sedis</taxon>
        <taxon>Mucoromycota</taxon>
        <taxon>Glomeromycotina</taxon>
        <taxon>Glomeromycetes</taxon>
        <taxon>Diversisporales</taxon>
        <taxon>Gigasporaceae</taxon>
        <taxon>Gigaspora</taxon>
    </lineage>
</organism>
<evidence type="ECO:0000313" key="2">
    <source>
        <dbReference type="Proteomes" id="UP000789901"/>
    </source>
</evidence>
<feature type="non-terminal residue" evidence="1">
    <location>
        <position position="1"/>
    </location>
</feature>
<accession>A0ABN7UDF3</accession>
<reference evidence="1 2" key="1">
    <citation type="submission" date="2021-06" db="EMBL/GenBank/DDBJ databases">
        <authorList>
            <person name="Kallberg Y."/>
            <person name="Tangrot J."/>
            <person name="Rosling A."/>
        </authorList>
    </citation>
    <scope>NUCLEOTIDE SEQUENCE [LARGE SCALE GENOMIC DNA]</scope>
    <source>
        <strain evidence="1 2">120-4 pot B 10/14</strain>
    </source>
</reference>
<proteinExistence type="predicted"/>
<gene>
    <name evidence="1" type="ORF">GMARGA_LOCUS4442</name>
</gene>
<keyword evidence="2" id="KW-1185">Reference proteome</keyword>
<sequence>DVIEYFIKIKSSDEEKRLKEKSQEFKAISNPWENLFLNSKLKNNRSYEEYDNYKSSDSFIDDREIDDIYSDEITDDDNL</sequence>
<dbReference type="EMBL" id="CAJVQB010001742">
    <property type="protein sequence ID" value="CAG8548592.1"/>
    <property type="molecule type" value="Genomic_DNA"/>
</dbReference>
<evidence type="ECO:0000313" key="1">
    <source>
        <dbReference type="EMBL" id="CAG8548592.1"/>
    </source>
</evidence>
<name>A0ABN7UDF3_GIGMA</name>
<comment type="caution">
    <text evidence="1">The sequence shown here is derived from an EMBL/GenBank/DDBJ whole genome shotgun (WGS) entry which is preliminary data.</text>
</comment>